<dbReference type="SUPFAM" id="SSF56112">
    <property type="entry name" value="Protein kinase-like (PK-like)"/>
    <property type="match status" value="2"/>
</dbReference>
<evidence type="ECO:0000256" key="4">
    <source>
        <dbReference type="SAM" id="MobiDB-lite"/>
    </source>
</evidence>
<dbReference type="SMART" id="SM00220">
    <property type="entry name" value="S_TKc"/>
    <property type="match status" value="1"/>
</dbReference>
<feature type="compositionally biased region" description="Acidic residues" evidence="4">
    <location>
        <begin position="704"/>
        <end position="718"/>
    </location>
</feature>
<dbReference type="PROSITE" id="PS50011">
    <property type="entry name" value="PROTEIN_KINASE_DOM"/>
    <property type="match status" value="1"/>
</dbReference>
<dbReference type="GO" id="GO:0005524">
    <property type="term" value="F:ATP binding"/>
    <property type="evidence" value="ECO:0007669"/>
    <property type="project" value="UniProtKB-KW"/>
</dbReference>
<dbReference type="Gene3D" id="1.25.40.10">
    <property type="entry name" value="Tetratricopeptide repeat domain"/>
    <property type="match status" value="1"/>
</dbReference>
<dbReference type="NCBIfam" id="TIGR00756">
    <property type="entry name" value="PPR"/>
    <property type="match status" value="1"/>
</dbReference>
<feature type="region of interest" description="Disordered" evidence="4">
    <location>
        <begin position="704"/>
        <end position="830"/>
    </location>
</feature>
<dbReference type="PROSITE" id="PS51375">
    <property type="entry name" value="PPR"/>
    <property type="match status" value="2"/>
</dbReference>
<dbReference type="Gene3D" id="3.30.200.20">
    <property type="entry name" value="Phosphorylase Kinase, domain 1"/>
    <property type="match status" value="1"/>
</dbReference>
<organism evidence="6 7">
    <name type="scientific">Physocladia obscura</name>
    <dbReference type="NCBI Taxonomy" id="109957"/>
    <lineage>
        <taxon>Eukaryota</taxon>
        <taxon>Fungi</taxon>
        <taxon>Fungi incertae sedis</taxon>
        <taxon>Chytridiomycota</taxon>
        <taxon>Chytridiomycota incertae sedis</taxon>
        <taxon>Chytridiomycetes</taxon>
        <taxon>Chytridiales</taxon>
        <taxon>Chytriomycetaceae</taxon>
        <taxon>Physocladia</taxon>
    </lineage>
</organism>
<feature type="repeat" description="PPR" evidence="3">
    <location>
        <begin position="1531"/>
        <end position="1565"/>
    </location>
</feature>
<feature type="domain" description="Protein kinase" evidence="5">
    <location>
        <begin position="819"/>
        <end position="1099"/>
    </location>
</feature>
<dbReference type="PROSITE" id="PS00108">
    <property type="entry name" value="PROTEIN_KINASE_ST"/>
    <property type="match status" value="1"/>
</dbReference>
<dbReference type="InterPro" id="IPR011009">
    <property type="entry name" value="Kinase-like_dom_sf"/>
</dbReference>
<dbReference type="Gene3D" id="1.10.510.10">
    <property type="entry name" value="Transferase(Phosphotransferase) domain 1"/>
    <property type="match status" value="1"/>
</dbReference>
<name>A0AAD5TAH8_9FUNG</name>
<dbReference type="InterPro" id="IPR011990">
    <property type="entry name" value="TPR-like_helical_dom_sf"/>
</dbReference>
<evidence type="ECO:0000259" key="5">
    <source>
        <dbReference type="PROSITE" id="PS50011"/>
    </source>
</evidence>
<comment type="caution">
    <text evidence="6">The sequence shown here is derived from an EMBL/GenBank/DDBJ whole genome shotgun (WGS) entry which is preliminary data.</text>
</comment>
<dbReference type="InterPro" id="IPR008271">
    <property type="entry name" value="Ser/Thr_kinase_AS"/>
</dbReference>
<evidence type="ECO:0000256" key="2">
    <source>
        <dbReference type="ARBA" id="ARBA00022840"/>
    </source>
</evidence>
<dbReference type="GO" id="GO:0005737">
    <property type="term" value="C:cytoplasm"/>
    <property type="evidence" value="ECO:0007669"/>
    <property type="project" value="TreeGrafter"/>
</dbReference>
<feature type="region of interest" description="Disordered" evidence="4">
    <location>
        <begin position="885"/>
        <end position="921"/>
    </location>
</feature>
<feature type="region of interest" description="Disordered" evidence="4">
    <location>
        <begin position="1"/>
        <end position="20"/>
    </location>
</feature>
<sequence>MTTTATATTTTRFASIGGWRGGNGTNASALTLKLASASASASSNPSLKENPGADALQDQDGELDMEGVVVSAAAFSGSNSGGGGSVRSYGVRGFGGRTQLQPLQDLASFPHDPTKSRRASGSASSSSALSSAFSKKGFVSFGKNTATPSTAIKSTSISTATSTLIPASATPDDIALINFNENNSNSNASNINNNNFTSVNISRGSSPTPATYRYSRGFTVFGDSKSAPNTSSNSLAVSAATSAQSSRPPSPILRFSAFGGISPSNVMPAFTVESQIVLPQTLTPPKSSPPRVSVPILLENNDLVDSEGEKNDDASSRASSFDSNASQAATTPTMPILPSTAETITTALSPLPTTPIAPSITTRAPSTGNSLHGTIRVSSMPTSSIPFSQLNPNLHHHIPLHHHNHHSYRRNSIFSVTSINSSRRGSAVAGIATIAAGSGASSSSPDAARIAAETLRARHNFLYSRRVSTSLRQFLSATTHDDKFLLPLRLLERYRFREALGQGATGFVVSAVRLRVSGIGDEDETVAFDVEENDRSFFAEDSIGSKEDQGQEIAIKFVFKDRVSGGWKKDFELGATVPMEVFVLRRLSHENIVGFHECFEDSVFIYIVMEAVKHISLLHSSTAAQNQHDDHPTSPSNRKSPIPISSTLPLLLPLSPKARATTAVDSAAAAAASFQIPLPHDIGSPLFPTLVKLNSKVDLASLADSDEDQANNNGDDDTNDHRSRRSRYTTSSSSSNSNSESESEDGVEMDRVLSEVRIGSSGGIGGGQRSFIVGGDSDDDDDSEAVGSFGAGSGNGGGGFTSGLGESGSGSGSGRRKRRGRLESVGSGGAWSSGLGITRSVVGSLVSVKHLPFRGPPSRTNSRTVVAGETAVSSSASGSNLVAVGRASGEEKSPSSVDGGGNSGVSGLHIPHPGGSSRRRAHSKDLFDYIERERQMGEGVAKFIFRQIAEAVKYLHGKGFVHRDIKDENVIIDDSMKVKLIDFGLAMRIPVDRVDYFTSFVGTMTYAPPECCPVDTGTPIDPYRGPEQDVWSLGVLLFVLLQSRPPYPPDSSRLARMMKPTLVGPMHRSEVVKDLLYRMLDPDPNTRINMNDVCAHSWLGGGVVGGNGVGGNGGGVPQRKEEVSKQRQHPANRAFMSNFGRPHIEQISIDIISKKYAALKRKTEPDLAVVSLYVKLVGGVRNGPAGWNAAVEAVNEILHYYRIEPDRPLLNAVLEMHIAHNNVREAIKTLRKIIMLSIEEQRDSSLNNAKVWDRVDLFSLDTLLILAQGCAQHKTHPKMRILKKLFDIVMRKRQISASRRQQIPVKFIGILITAHMRQTTVNNTENQPIFLITGIKEVINKNTRNMPVSGNMSLKKEHYAPNVTAVGIISAATAKKDSVAENTSYTSMIYIVETALPNFFGTKPNIVIYSTVLVNYSRTERIDNVMAWFGRMREISMCDHIAYNIVITALGKVGNIERMLEVYNELIEDLQSGQLSSVKDGDSKKIKRWNEFYGRETRNGEKIQSDDDNGLHNLLLLDTEKSAHLFARKMLLVTYATMTDAFVKVGNFGKIVWLHHEIEKFGITPNEISLMNRTEVGGHLESLLSTATHEYGAHLSEN</sequence>
<feature type="region of interest" description="Disordered" evidence="4">
    <location>
        <begin position="302"/>
        <end position="337"/>
    </location>
</feature>
<proteinExistence type="predicted"/>
<feature type="region of interest" description="Disordered" evidence="4">
    <location>
        <begin position="106"/>
        <end position="127"/>
    </location>
</feature>
<dbReference type="Proteomes" id="UP001211907">
    <property type="component" value="Unassembled WGS sequence"/>
</dbReference>
<protein>
    <recommendedName>
        <fullName evidence="5">Protein kinase domain-containing protein</fullName>
    </recommendedName>
</protein>
<dbReference type="GO" id="GO:0035556">
    <property type="term" value="P:intracellular signal transduction"/>
    <property type="evidence" value="ECO:0007669"/>
    <property type="project" value="TreeGrafter"/>
</dbReference>
<evidence type="ECO:0000256" key="3">
    <source>
        <dbReference type="PROSITE-ProRule" id="PRU00708"/>
    </source>
</evidence>
<accession>A0AAD5TAH8</accession>
<keyword evidence="7" id="KW-1185">Reference proteome</keyword>
<dbReference type="GO" id="GO:0004674">
    <property type="term" value="F:protein serine/threonine kinase activity"/>
    <property type="evidence" value="ECO:0007669"/>
    <property type="project" value="TreeGrafter"/>
</dbReference>
<keyword evidence="1" id="KW-0547">Nucleotide-binding</keyword>
<feature type="region of interest" description="Disordered" evidence="4">
    <location>
        <begin position="623"/>
        <end position="642"/>
    </location>
</feature>
<reference evidence="6" key="1">
    <citation type="submission" date="2020-05" db="EMBL/GenBank/DDBJ databases">
        <title>Phylogenomic resolution of chytrid fungi.</title>
        <authorList>
            <person name="Stajich J.E."/>
            <person name="Amses K."/>
            <person name="Simmons R."/>
            <person name="Seto K."/>
            <person name="Myers J."/>
            <person name="Bonds A."/>
            <person name="Quandt C.A."/>
            <person name="Barry K."/>
            <person name="Liu P."/>
            <person name="Grigoriev I."/>
            <person name="Longcore J.E."/>
            <person name="James T.Y."/>
        </authorList>
    </citation>
    <scope>NUCLEOTIDE SEQUENCE</scope>
    <source>
        <strain evidence="6">JEL0513</strain>
    </source>
</reference>
<gene>
    <name evidence="6" type="ORF">HK100_010707</name>
</gene>
<evidence type="ECO:0000313" key="6">
    <source>
        <dbReference type="EMBL" id="KAJ3140078.1"/>
    </source>
</evidence>
<feature type="compositionally biased region" description="Low complexity" evidence="4">
    <location>
        <begin position="1"/>
        <end position="11"/>
    </location>
</feature>
<evidence type="ECO:0000313" key="7">
    <source>
        <dbReference type="Proteomes" id="UP001211907"/>
    </source>
</evidence>
<dbReference type="PANTHER" id="PTHR24346:SF51">
    <property type="entry name" value="PAS DOMAIN-CONTAINING SERINE_THREONINE-PROTEIN KINASE"/>
    <property type="match status" value="1"/>
</dbReference>
<evidence type="ECO:0000256" key="1">
    <source>
        <dbReference type="ARBA" id="ARBA00022741"/>
    </source>
</evidence>
<feature type="region of interest" description="Disordered" evidence="4">
    <location>
        <begin position="349"/>
        <end position="369"/>
    </location>
</feature>
<feature type="repeat" description="PPR" evidence="3">
    <location>
        <begin position="1439"/>
        <end position="1469"/>
    </location>
</feature>
<feature type="compositionally biased region" description="Low complexity" evidence="4">
    <location>
        <begin position="316"/>
        <end position="326"/>
    </location>
</feature>
<keyword evidence="2" id="KW-0067">ATP-binding</keyword>
<feature type="compositionally biased region" description="Polar residues" evidence="4">
    <location>
        <begin position="359"/>
        <end position="369"/>
    </location>
</feature>
<dbReference type="EMBL" id="JADGJH010000060">
    <property type="protein sequence ID" value="KAJ3140078.1"/>
    <property type="molecule type" value="Genomic_DNA"/>
</dbReference>
<dbReference type="Pfam" id="PF01535">
    <property type="entry name" value="PPR"/>
    <property type="match status" value="2"/>
</dbReference>
<dbReference type="PANTHER" id="PTHR24346">
    <property type="entry name" value="MAP/MICROTUBULE AFFINITY-REGULATING KINASE"/>
    <property type="match status" value="1"/>
</dbReference>
<feature type="compositionally biased region" description="Low complexity" evidence="4">
    <location>
        <begin position="728"/>
        <end position="740"/>
    </location>
</feature>
<dbReference type="Pfam" id="PF00069">
    <property type="entry name" value="Pkinase"/>
    <property type="match status" value="1"/>
</dbReference>
<feature type="compositionally biased region" description="Gly residues" evidence="4">
    <location>
        <begin position="789"/>
        <end position="813"/>
    </location>
</feature>
<dbReference type="InterPro" id="IPR000719">
    <property type="entry name" value="Prot_kinase_dom"/>
</dbReference>
<dbReference type="InterPro" id="IPR002885">
    <property type="entry name" value="PPR_rpt"/>
</dbReference>